<reference evidence="3 4" key="1">
    <citation type="submission" date="2017-09" db="EMBL/GenBank/DDBJ databases">
        <title>Large-scale bioinformatics analysis of Bacillus genomes uncovers conserved roles of natural products in bacterial physiology.</title>
        <authorList>
            <consortium name="Agbiome Team Llc"/>
            <person name="Bleich R.M."/>
            <person name="Kirk G.J."/>
            <person name="Santa Maria K.C."/>
            <person name="Allen S.E."/>
            <person name="Farag S."/>
            <person name="Shank E.A."/>
            <person name="Bowers A."/>
        </authorList>
    </citation>
    <scope>NUCLEOTIDE SEQUENCE [LARGE SCALE GENOMIC DNA]</scope>
    <source>
        <strain evidence="3 4">AFS003229</strain>
    </source>
</reference>
<sequence length="199" mass="23325">MIWAFIIFFLATFAMGVIGAPQCGLFVLLFLFLAYLFIFYYYPVLFGKNADKIKQYLRKSKISNYHFIYQLLYSNEAEAEKTLNRIKQKTARNHANVMLLTKQKKYKEAKAHLSKMKDNKDKSYYGAVISLHEGNQNSYNSYKEQIKDTVYLSWLEAEELVLEGYKNEAIAILDEQIKHLRGLKLLSAVHYRDSMTQDE</sequence>
<organism evidence="3 4">
    <name type="scientific">Peribacillus butanolivorans</name>
    <dbReference type="NCBI Taxonomy" id="421767"/>
    <lineage>
        <taxon>Bacteria</taxon>
        <taxon>Bacillati</taxon>
        <taxon>Bacillota</taxon>
        <taxon>Bacilli</taxon>
        <taxon>Bacillales</taxon>
        <taxon>Bacillaceae</taxon>
        <taxon>Peribacillus</taxon>
    </lineage>
</organism>
<dbReference type="Proteomes" id="UP000220106">
    <property type="component" value="Unassembled WGS sequence"/>
</dbReference>
<keyword evidence="1" id="KW-1133">Transmembrane helix</keyword>
<dbReference type="EMBL" id="NUEQ01000113">
    <property type="protein sequence ID" value="PEJ25912.1"/>
    <property type="molecule type" value="Genomic_DNA"/>
</dbReference>
<gene>
    <name evidence="3" type="ORF">CN689_25865</name>
    <name evidence="2" type="ORF">DTO10_21415</name>
</gene>
<evidence type="ECO:0000313" key="5">
    <source>
        <dbReference type="Proteomes" id="UP000260457"/>
    </source>
</evidence>
<dbReference type="Proteomes" id="UP000260457">
    <property type="component" value="Chromosome"/>
</dbReference>
<evidence type="ECO:0000313" key="4">
    <source>
        <dbReference type="Proteomes" id="UP000220106"/>
    </source>
</evidence>
<proteinExistence type="predicted"/>
<feature type="transmembrane region" description="Helical" evidence="1">
    <location>
        <begin position="29"/>
        <end position="47"/>
    </location>
</feature>
<dbReference type="GeneID" id="95400777"/>
<protein>
    <submittedName>
        <fullName evidence="3">Uncharacterized protein</fullName>
    </submittedName>
</protein>
<keyword evidence="5" id="KW-1185">Reference proteome</keyword>
<accession>A0AAX0RYV7</accession>
<dbReference type="AlphaFoldDB" id="A0AAX0RYV7"/>
<keyword evidence="1" id="KW-0472">Membrane</keyword>
<dbReference type="EMBL" id="CP030926">
    <property type="protein sequence ID" value="AXN40685.1"/>
    <property type="molecule type" value="Genomic_DNA"/>
</dbReference>
<dbReference type="KEGG" id="pbut:DTO10_21415"/>
<keyword evidence="1" id="KW-0812">Transmembrane</keyword>
<dbReference type="RefSeq" id="WP_098177917.1">
    <property type="nucleotide sequence ID" value="NZ_CP030926.1"/>
</dbReference>
<evidence type="ECO:0000313" key="3">
    <source>
        <dbReference type="EMBL" id="PEJ25912.1"/>
    </source>
</evidence>
<reference evidence="2 5" key="2">
    <citation type="submission" date="2018-07" db="EMBL/GenBank/DDBJ databases">
        <title>The molecular basis for the intramolecular migration of carboxyl group in the catabolism of para-hydroxybenzoate via gentisate.</title>
        <authorList>
            <person name="Zhao H."/>
            <person name="Xu Y."/>
            <person name="Lin S."/>
            <person name="Spain J.C."/>
            <person name="Zhou N.-Y."/>
        </authorList>
    </citation>
    <scope>NUCLEOTIDE SEQUENCE [LARGE SCALE GENOMIC DNA]</scope>
    <source>
        <strain evidence="2 5">PHB-7a</strain>
    </source>
</reference>
<name>A0AAX0RYV7_9BACI</name>
<evidence type="ECO:0000256" key="1">
    <source>
        <dbReference type="SAM" id="Phobius"/>
    </source>
</evidence>
<evidence type="ECO:0000313" key="2">
    <source>
        <dbReference type="EMBL" id="AXN40685.1"/>
    </source>
</evidence>